<dbReference type="Pfam" id="PF23598">
    <property type="entry name" value="LRR_14"/>
    <property type="match status" value="1"/>
</dbReference>
<dbReference type="SMART" id="SM00365">
    <property type="entry name" value="LRR_SD22"/>
    <property type="match status" value="4"/>
</dbReference>
<dbReference type="PANTHER" id="PTHR48051:SF1">
    <property type="entry name" value="RAS SUPPRESSOR PROTEIN 1"/>
    <property type="match status" value="1"/>
</dbReference>
<dbReference type="Proteomes" id="UP000829476">
    <property type="component" value="Chromosome"/>
</dbReference>
<accession>A0ABY3YIX9</accession>
<dbReference type="InterPro" id="IPR003591">
    <property type="entry name" value="Leu-rich_rpt_typical-subtyp"/>
</dbReference>
<proteinExistence type="predicted"/>
<sequence length="536" mass="59784">MKRQLLNLLVATVMMISCSKDDSTEDVIPKSSLKQIESFKFLASENEGLDVDVTASINESAKQITATMPFGSDISKLKPTIKSSALSKVTPTTDTRIDFSQAVEYGVIAEDQTSTIYTVNVDVAKSSEARITDFNLLTSINNDGTNSNQIYFDVYGTIDETNKTITLHIPEGSLDADLIPSVEYSTGATISPSAENPLTEGVDYIITAENGDTSTYKIIYNYIPNERKILIDLYHANQNNLLNWDITSLNIAEWEGITLYDQRVNQIDFTNKDIETLTADVGKLSELTDLVVQNTDSDLKLTSIPQEIGNLTKLRSLFLNGNSIETIPSSIGNLAELDRLALNSNKLSSLPEEIGNLTNLKWLILNDNGLQYLPGSIGNLSNLTELFLNNNRLLELPEGIGNLQALKVLRLRTNSLIELNNSIAEMPQIETVDLGYNNFREFPSQLIEMQNLKNILFDGNRLRTVPSELGNMTNLEIASFYRNRLSVLPEELGDLNKLKTLNIQRNFLWSIPQKICDLESNYGTEIIKDNRTDCRN</sequence>
<dbReference type="InterPro" id="IPR001611">
    <property type="entry name" value="Leu-rich_rpt"/>
</dbReference>
<keyword evidence="2" id="KW-0677">Repeat</keyword>
<dbReference type="SUPFAM" id="SSF52058">
    <property type="entry name" value="L domain-like"/>
    <property type="match status" value="1"/>
</dbReference>
<dbReference type="PROSITE" id="PS51450">
    <property type="entry name" value="LRR"/>
    <property type="match status" value="2"/>
</dbReference>
<dbReference type="RefSeq" id="WP_242936013.1">
    <property type="nucleotide sequence ID" value="NZ_CP094326.1"/>
</dbReference>
<dbReference type="InterPro" id="IPR050216">
    <property type="entry name" value="LRR_domain-containing"/>
</dbReference>
<dbReference type="SMART" id="SM00369">
    <property type="entry name" value="LRR_TYP"/>
    <property type="match status" value="7"/>
</dbReference>
<keyword evidence="5" id="KW-1185">Reference proteome</keyword>
<dbReference type="Gene3D" id="2.60.40.2340">
    <property type="match status" value="2"/>
</dbReference>
<dbReference type="InterPro" id="IPR032675">
    <property type="entry name" value="LRR_dom_sf"/>
</dbReference>
<dbReference type="EMBL" id="CP094326">
    <property type="protein sequence ID" value="UNY97601.1"/>
    <property type="molecule type" value="Genomic_DNA"/>
</dbReference>
<organism evidence="4 5">
    <name type="scientific">Zhouia spongiae</name>
    <dbReference type="NCBI Taxonomy" id="2202721"/>
    <lineage>
        <taxon>Bacteria</taxon>
        <taxon>Pseudomonadati</taxon>
        <taxon>Bacteroidota</taxon>
        <taxon>Flavobacteriia</taxon>
        <taxon>Flavobacteriales</taxon>
        <taxon>Flavobacteriaceae</taxon>
        <taxon>Zhouia</taxon>
    </lineage>
</organism>
<evidence type="ECO:0000256" key="2">
    <source>
        <dbReference type="ARBA" id="ARBA00022737"/>
    </source>
</evidence>
<gene>
    <name evidence="4" type="ORF">MQE36_10945</name>
</gene>
<evidence type="ECO:0000313" key="5">
    <source>
        <dbReference type="Proteomes" id="UP000829476"/>
    </source>
</evidence>
<protein>
    <recommendedName>
        <fullName evidence="3">Disease resistance R13L4/SHOC-2-like LRR domain-containing protein</fullName>
    </recommendedName>
</protein>
<evidence type="ECO:0000313" key="4">
    <source>
        <dbReference type="EMBL" id="UNY97601.1"/>
    </source>
</evidence>
<evidence type="ECO:0000259" key="3">
    <source>
        <dbReference type="Pfam" id="PF23598"/>
    </source>
</evidence>
<dbReference type="InterPro" id="IPR055414">
    <property type="entry name" value="LRR_R13L4/SHOC2-like"/>
</dbReference>
<dbReference type="PROSITE" id="PS51257">
    <property type="entry name" value="PROKAR_LIPOPROTEIN"/>
    <property type="match status" value="1"/>
</dbReference>
<reference evidence="4 5" key="1">
    <citation type="journal article" date="2018" name="Int. J. Syst. Evol. Microbiol.">
        <title>Zhouia spongiae sp. nov., isolated from a marine sponge.</title>
        <authorList>
            <person name="Zhuang L."/>
            <person name="Lin B."/>
            <person name="Qin F."/>
            <person name="Luo L."/>
        </authorList>
    </citation>
    <scope>NUCLEOTIDE SEQUENCE [LARGE SCALE GENOMIC DNA]</scope>
    <source>
        <strain evidence="4 5">HN-Y44</strain>
    </source>
</reference>
<name>A0ABY3YIX9_9FLAO</name>
<dbReference type="Gene3D" id="3.80.10.10">
    <property type="entry name" value="Ribonuclease Inhibitor"/>
    <property type="match status" value="1"/>
</dbReference>
<dbReference type="PANTHER" id="PTHR48051">
    <property type="match status" value="1"/>
</dbReference>
<keyword evidence="1" id="KW-0433">Leucine-rich repeat</keyword>
<evidence type="ECO:0000256" key="1">
    <source>
        <dbReference type="ARBA" id="ARBA00022614"/>
    </source>
</evidence>
<feature type="domain" description="Disease resistance R13L4/SHOC-2-like LRR" evidence="3">
    <location>
        <begin position="331"/>
        <end position="412"/>
    </location>
</feature>